<evidence type="ECO:0000313" key="2">
    <source>
        <dbReference type="Proteomes" id="UP000805193"/>
    </source>
</evidence>
<name>A0AC60PX52_IXOPE</name>
<dbReference type="Proteomes" id="UP000805193">
    <property type="component" value="Unassembled WGS sequence"/>
</dbReference>
<reference evidence="1 2" key="1">
    <citation type="journal article" date="2020" name="Cell">
        <title>Large-Scale Comparative Analyses of Tick Genomes Elucidate Their Genetic Diversity and Vector Capacities.</title>
        <authorList>
            <consortium name="Tick Genome and Microbiome Consortium (TIGMIC)"/>
            <person name="Jia N."/>
            <person name="Wang J."/>
            <person name="Shi W."/>
            <person name="Du L."/>
            <person name="Sun Y."/>
            <person name="Zhan W."/>
            <person name="Jiang J.F."/>
            <person name="Wang Q."/>
            <person name="Zhang B."/>
            <person name="Ji P."/>
            <person name="Bell-Sakyi L."/>
            <person name="Cui X.M."/>
            <person name="Yuan T.T."/>
            <person name="Jiang B.G."/>
            <person name="Yang W.F."/>
            <person name="Lam T.T."/>
            <person name="Chang Q.C."/>
            <person name="Ding S.J."/>
            <person name="Wang X.J."/>
            <person name="Zhu J.G."/>
            <person name="Ruan X.D."/>
            <person name="Zhao L."/>
            <person name="Wei J.T."/>
            <person name="Ye R.Z."/>
            <person name="Que T.C."/>
            <person name="Du C.H."/>
            <person name="Zhou Y.H."/>
            <person name="Cheng J.X."/>
            <person name="Dai P.F."/>
            <person name="Guo W.B."/>
            <person name="Han X.H."/>
            <person name="Huang E.J."/>
            <person name="Li L.F."/>
            <person name="Wei W."/>
            <person name="Gao Y.C."/>
            <person name="Liu J.Z."/>
            <person name="Shao H.Z."/>
            <person name="Wang X."/>
            <person name="Wang C.C."/>
            <person name="Yang T.C."/>
            <person name="Huo Q.B."/>
            <person name="Li W."/>
            <person name="Chen H.Y."/>
            <person name="Chen S.E."/>
            <person name="Zhou L.G."/>
            <person name="Ni X.B."/>
            <person name="Tian J.H."/>
            <person name="Sheng Y."/>
            <person name="Liu T."/>
            <person name="Pan Y.S."/>
            <person name="Xia L.Y."/>
            <person name="Li J."/>
            <person name="Zhao F."/>
            <person name="Cao W.C."/>
        </authorList>
    </citation>
    <scope>NUCLEOTIDE SEQUENCE [LARGE SCALE GENOMIC DNA]</scope>
    <source>
        <strain evidence="1">Iper-2018</strain>
    </source>
</reference>
<sequence>MVDHVTFLEHAKLQPGTFARIAERAAGLARTFEPSFGAARRHLAKISALTELARESRLSLGHLLSIHLPTVFSLLRTIEHRSTALDFICDPAPERRTAWKLLEKATEGTAVVPVSRVKGPSLAMTLPRFDVVDGFIPDYQHSACLGIMRQLPKLWLESEYHDCPWYIGRKVSLLNSLLLAGVDLLLNDEITD</sequence>
<protein>
    <submittedName>
        <fullName evidence="1">Uncharacterized protein</fullName>
    </submittedName>
</protein>
<organism evidence="1 2">
    <name type="scientific">Ixodes persulcatus</name>
    <name type="common">Taiga tick</name>
    <dbReference type="NCBI Taxonomy" id="34615"/>
    <lineage>
        <taxon>Eukaryota</taxon>
        <taxon>Metazoa</taxon>
        <taxon>Ecdysozoa</taxon>
        <taxon>Arthropoda</taxon>
        <taxon>Chelicerata</taxon>
        <taxon>Arachnida</taxon>
        <taxon>Acari</taxon>
        <taxon>Parasitiformes</taxon>
        <taxon>Ixodida</taxon>
        <taxon>Ixodoidea</taxon>
        <taxon>Ixodidae</taxon>
        <taxon>Ixodinae</taxon>
        <taxon>Ixodes</taxon>
    </lineage>
</organism>
<keyword evidence="2" id="KW-1185">Reference proteome</keyword>
<evidence type="ECO:0000313" key="1">
    <source>
        <dbReference type="EMBL" id="KAG0425203.1"/>
    </source>
</evidence>
<dbReference type="EMBL" id="JABSTQ010009876">
    <property type="protein sequence ID" value="KAG0425203.1"/>
    <property type="molecule type" value="Genomic_DNA"/>
</dbReference>
<gene>
    <name evidence="1" type="ORF">HPB47_027606</name>
</gene>
<comment type="caution">
    <text evidence="1">The sequence shown here is derived from an EMBL/GenBank/DDBJ whole genome shotgun (WGS) entry which is preliminary data.</text>
</comment>
<accession>A0AC60PX52</accession>
<proteinExistence type="predicted"/>